<evidence type="ECO:0000259" key="5">
    <source>
        <dbReference type="Pfam" id="PF00288"/>
    </source>
</evidence>
<evidence type="ECO:0000313" key="6">
    <source>
        <dbReference type="EMBL" id="AGA68548.1"/>
    </source>
</evidence>
<dbReference type="Pfam" id="PF00288">
    <property type="entry name" value="GHMP_kinases_N"/>
    <property type="match status" value="1"/>
</dbReference>
<keyword evidence="3 6" id="KW-0418">Kinase</keyword>
<keyword evidence="4" id="KW-0067">ATP-binding</keyword>
<feature type="domain" description="GHMP kinase N-terminal" evidence="5">
    <location>
        <begin position="81"/>
        <end position="145"/>
    </location>
</feature>
<dbReference type="HOGENOM" id="CLU_056896_0_1_9"/>
<dbReference type="eggNOG" id="COG4542">
    <property type="taxonomic scope" value="Bacteria"/>
</dbReference>
<dbReference type="InterPro" id="IPR014721">
    <property type="entry name" value="Ribsml_uS5_D2-typ_fold_subgr"/>
</dbReference>
<dbReference type="KEGG" id="ddl:Desdi_1031"/>
<name>L0F6I5_DESDL</name>
<gene>
    <name evidence="6" type="ordered locus">Desdi_1031</name>
</gene>
<accession>L0F6I5</accession>
<evidence type="ECO:0000313" key="7">
    <source>
        <dbReference type="Proteomes" id="UP000010797"/>
    </source>
</evidence>
<keyword evidence="1" id="KW-0808">Transferase</keyword>
<keyword evidence="7" id="KW-1185">Reference proteome</keyword>
<evidence type="ECO:0000256" key="2">
    <source>
        <dbReference type="ARBA" id="ARBA00022741"/>
    </source>
</evidence>
<dbReference type="InterPro" id="IPR020568">
    <property type="entry name" value="Ribosomal_Su5_D2-typ_SF"/>
</dbReference>
<dbReference type="PANTHER" id="PTHR43527:SF1">
    <property type="entry name" value="L-THREONINE KINASE"/>
    <property type="match status" value="1"/>
</dbReference>
<keyword evidence="2" id="KW-0547">Nucleotide-binding</keyword>
<dbReference type="GO" id="GO:0005524">
    <property type="term" value="F:ATP binding"/>
    <property type="evidence" value="ECO:0007669"/>
    <property type="project" value="UniProtKB-KW"/>
</dbReference>
<protein>
    <submittedName>
        <fullName evidence="6">Putative kinase involved in propanediol utilization</fullName>
    </submittedName>
</protein>
<dbReference type="STRING" id="871963.Desdi_1031"/>
<dbReference type="RefSeq" id="WP_015261544.1">
    <property type="nucleotide sequence ID" value="NC_019903.1"/>
</dbReference>
<dbReference type="AlphaFoldDB" id="L0F6I5"/>
<dbReference type="Proteomes" id="UP000010797">
    <property type="component" value="Chromosome"/>
</dbReference>
<dbReference type="OrthoDB" id="4548147at2"/>
<dbReference type="Gene3D" id="3.30.230.10">
    <property type="match status" value="1"/>
</dbReference>
<dbReference type="SUPFAM" id="SSF54211">
    <property type="entry name" value="Ribosomal protein S5 domain 2-like"/>
    <property type="match status" value="1"/>
</dbReference>
<sequence>MKGIIGWARCPGSCGEWIQGAKEGIPFLIGCPVNRFVEARAKIHFAGPQAMDESPLAQGEGDWLWKLPEGKEKTRQALQRFVREYANRRQLSPSVVEIQMESQLQVGKGMASSTADMVAAVGAMAHALGISLGPEELANLVLAIEPSDPVMFHGVTEFAHRDGSFMRALGPRVEAHLLMLDGGGVLDTQTFNARGELSGHYRRNEQAIGYALSLFYEGLAQDDLEKIAKASTISAHCNQEINPKPLFEEFLAWVKARGGLGVITAHSGTLLAGVFPIQLPMAEQSKILRESHQRFCPNRVDWVQTCDGGVEGGIEDARRQSVRSC</sequence>
<dbReference type="InterPro" id="IPR006204">
    <property type="entry name" value="GHMP_kinase_N_dom"/>
</dbReference>
<organism evidence="6 7">
    <name type="scientific">Desulfitobacterium dichloroeliminans (strain LMG P-21439 / DCA1)</name>
    <dbReference type="NCBI Taxonomy" id="871963"/>
    <lineage>
        <taxon>Bacteria</taxon>
        <taxon>Bacillati</taxon>
        <taxon>Bacillota</taxon>
        <taxon>Clostridia</taxon>
        <taxon>Eubacteriales</taxon>
        <taxon>Desulfitobacteriaceae</taxon>
        <taxon>Desulfitobacterium</taxon>
    </lineage>
</organism>
<reference evidence="7" key="1">
    <citation type="submission" date="2012-02" db="EMBL/GenBank/DDBJ databases">
        <title>Complete sequence of Desulfitobacterium dichloroeliminans LMG P-21439.</title>
        <authorList>
            <person name="Lucas S."/>
            <person name="Han J."/>
            <person name="Lapidus A."/>
            <person name="Cheng J.-F."/>
            <person name="Goodwin L."/>
            <person name="Pitluck S."/>
            <person name="Peters L."/>
            <person name="Ovchinnikova G."/>
            <person name="Teshima H."/>
            <person name="Detter J.C."/>
            <person name="Han C."/>
            <person name="Tapia R."/>
            <person name="Land M."/>
            <person name="Hauser L."/>
            <person name="Kyrpides N."/>
            <person name="Ivanova N."/>
            <person name="Pagani I."/>
            <person name="Kruse T."/>
            <person name="de Vos W.M."/>
            <person name="Boon N."/>
            <person name="Smidt H."/>
            <person name="Woyke T."/>
        </authorList>
    </citation>
    <scope>NUCLEOTIDE SEQUENCE [LARGE SCALE GENOMIC DNA]</scope>
    <source>
        <strain evidence="7">LMG P-21439 / DCA1</strain>
    </source>
</reference>
<dbReference type="PANTHER" id="PTHR43527">
    <property type="entry name" value="4-DIPHOSPHOCYTIDYL-2-C-METHYL-D-ERYTHRITOL KINASE, CHLOROPLASTIC"/>
    <property type="match status" value="1"/>
</dbReference>
<proteinExistence type="predicted"/>
<evidence type="ECO:0000256" key="1">
    <source>
        <dbReference type="ARBA" id="ARBA00022679"/>
    </source>
</evidence>
<dbReference type="GO" id="GO:0016301">
    <property type="term" value="F:kinase activity"/>
    <property type="evidence" value="ECO:0007669"/>
    <property type="project" value="UniProtKB-KW"/>
</dbReference>
<evidence type="ECO:0000256" key="3">
    <source>
        <dbReference type="ARBA" id="ARBA00022777"/>
    </source>
</evidence>
<dbReference type="EMBL" id="CP003344">
    <property type="protein sequence ID" value="AGA68548.1"/>
    <property type="molecule type" value="Genomic_DNA"/>
</dbReference>
<evidence type="ECO:0000256" key="4">
    <source>
        <dbReference type="ARBA" id="ARBA00022840"/>
    </source>
</evidence>